<proteinExistence type="inferred from homology"/>
<dbReference type="PANTHER" id="PTHR48042:SF18">
    <property type="entry name" value="ABC TRANSPORTER G FAMILY MEMBER 12"/>
    <property type="match status" value="1"/>
</dbReference>
<sequence>MFARGAAGAFITGFMTFMSIGGFPSFVEEMKVTFLTLYMLQRLFSFPLQFWVPSHSILTNKSSVSGYYGIGEYILSNFLSSFPYLVAISFTSGTIAYFMVKFHPEFSHYVYYCLNVFNCIAVMESLMMIVASLVPNYLMGIVTGAGIIGILMMPDGFFRFLPDLPKLF</sequence>
<evidence type="ECO:0000256" key="7">
    <source>
        <dbReference type="SAM" id="Phobius"/>
    </source>
</evidence>
<keyword evidence="6 7" id="KW-0472">Membrane</keyword>
<dbReference type="InterPro" id="IPR013525">
    <property type="entry name" value="ABC2_TM"/>
</dbReference>
<keyword evidence="3" id="KW-0813">Transport</keyword>
<evidence type="ECO:0000313" key="10">
    <source>
        <dbReference type="Proteomes" id="UP000541444"/>
    </source>
</evidence>
<evidence type="ECO:0000256" key="4">
    <source>
        <dbReference type="ARBA" id="ARBA00022692"/>
    </source>
</evidence>
<feature type="transmembrane region" description="Helical" evidence="7">
    <location>
        <begin position="137"/>
        <end position="158"/>
    </location>
</feature>
<feature type="domain" description="ABC-2 type transporter transmembrane" evidence="8">
    <location>
        <begin position="25"/>
        <end position="167"/>
    </location>
</feature>
<dbReference type="GO" id="GO:0140359">
    <property type="term" value="F:ABC-type transporter activity"/>
    <property type="evidence" value="ECO:0007669"/>
    <property type="project" value="InterPro"/>
</dbReference>
<dbReference type="InterPro" id="IPR052215">
    <property type="entry name" value="Plant_ABCG"/>
</dbReference>
<dbReference type="OrthoDB" id="66620at2759"/>
<keyword evidence="5 7" id="KW-1133">Transmembrane helix</keyword>
<feature type="transmembrane region" description="Helical" evidence="7">
    <location>
        <begin position="6"/>
        <end position="27"/>
    </location>
</feature>
<name>A0A7J7M844_9MAGN</name>
<evidence type="ECO:0000256" key="5">
    <source>
        <dbReference type="ARBA" id="ARBA00022989"/>
    </source>
</evidence>
<feature type="transmembrane region" description="Helical" evidence="7">
    <location>
        <begin position="109"/>
        <end position="131"/>
    </location>
</feature>
<organism evidence="9 10">
    <name type="scientific">Kingdonia uniflora</name>
    <dbReference type="NCBI Taxonomy" id="39325"/>
    <lineage>
        <taxon>Eukaryota</taxon>
        <taxon>Viridiplantae</taxon>
        <taxon>Streptophyta</taxon>
        <taxon>Embryophyta</taxon>
        <taxon>Tracheophyta</taxon>
        <taxon>Spermatophyta</taxon>
        <taxon>Magnoliopsida</taxon>
        <taxon>Ranunculales</taxon>
        <taxon>Circaeasteraceae</taxon>
        <taxon>Kingdonia</taxon>
    </lineage>
</organism>
<comment type="similarity">
    <text evidence="2">Belongs to the ABC transporter superfamily. ABCG family. Eye pigment precursor importer (TC 3.A.1.204) subfamily.</text>
</comment>
<evidence type="ECO:0000256" key="3">
    <source>
        <dbReference type="ARBA" id="ARBA00022448"/>
    </source>
</evidence>
<dbReference type="EMBL" id="JACGCM010001717">
    <property type="protein sequence ID" value="KAF6151061.1"/>
    <property type="molecule type" value="Genomic_DNA"/>
</dbReference>
<keyword evidence="10" id="KW-1185">Reference proteome</keyword>
<feature type="transmembrane region" description="Helical" evidence="7">
    <location>
        <begin position="82"/>
        <end position="100"/>
    </location>
</feature>
<comment type="caution">
    <text evidence="9">The sequence shown here is derived from an EMBL/GenBank/DDBJ whole genome shotgun (WGS) entry which is preliminary data.</text>
</comment>
<accession>A0A7J7M844</accession>
<evidence type="ECO:0000259" key="8">
    <source>
        <dbReference type="Pfam" id="PF01061"/>
    </source>
</evidence>
<reference evidence="9 10" key="1">
    <citation type="journal article" date="2020" name="IScience">
        <title>Genome Sequencing of the Endangered Kingdonia uniflora (Circaeasteraceae, Ranunculales) Reveals Potential Mechanisms of Evolutionary Specialization.</title>
        <authorList>
            <person name="Sun Y."/>
            <person name="Deng T."/>
            <person name="Zhang A."/>
            <person name="Moore M.J."/>
            <person name="Landis J.B."/>
            <person name="Lin N."/>
            <person name="Zhang H."/>
            <person name="Zhang X."/>
            <person name="Huang J."/>
            <person name="Zhang X."/>
            <person name="Sun H."/>
            <person name="Wang H."/>
        </authorList>
    </citation>
    <scope>NUCLEOTIDE SEQUENCE [LARGE SCALE GENOMIC DNA]</scope>
    <source>
        <strain evidence="9">TB1705</strain>
        <tissue evidence="9">Leaf</tissue>
    </source>
</reference>
<evidence type="ECO:0000256" key="2">
    <source>
        <dbReference type="ARBA" id="ARBA00005814"/>
    </source>
</evidence>
<dbReference type="GO" id="GO:0016020">
    <property type="term" value="C:membrane"/>
    <property type="evidence" value="ECO:0007669"/>
    <property type="project" value="UniProtKB-SubCell"/>
</dbReference>
<protein>
    <recommendedName>
        <fullName evidence="8">ABC-2 type transporter transmembrane domain-containing protein</fullName>
    </recommendedName>
</protein>
<dbReference type="Proteomes" id="UP000541444">
    <property type="component" value="Unassembled WGS sequence"/>
</dbReference>
<keyword evidence="4 7" id="KW-0812">Transmembrane</keyword>
<dbReference type="PANTHER" id="PTHR48042">
    <property type="entry name" value="ABC TRANSPORTER G FAMILY MEMBER 11"/>
    <property type="match status" value="1"/>
</dbReference>
<dbReference type="Pfam" id="PF01061">
    <property type="entry name" value="ABC2_membrane"/>
    <property type="match status" value="1"/>
</dbReference>
<evidence type="ECO:0000313" key="9">
    <source>
        <dbReference type="EMBL" id="KAF6151061.1"/>
    </source>
</evidence>
<gene>
    <name evidence="9" type="ORF">GIB67_042396</name>
</gene>
<evidence type="ECO:0000256" key="6">
    <source>
        <dbReference type="ARBA" id="ARBA00023136"/>
    </source>
</evidence>
<evidence type="ECO:0000256" key="1">
    <source>
        <dbReference type="ARBA" id="ARBA00004141"/>
    </source>
</evidence>
<dbReference type="AlphaFoldDB" id="A0A7J7M844"/>
<comment type="subcellular location">
    <subcellularLocation>
        <location evidence="1">Membrane</location>
        <topology evidence="1">Multi-pass membrane protein</topology>
    </subcellularLocation>
</comment>